<reference evidence="2 3" key="1">
    <citation type="submission" date="2019-09" db="EMBL/GenBank/DDBJ databases">
        <title>Whole genome shotgun sequencing (WGS) of Ellagibacter isourolithinifaciens DSM 104140(T) and Adlercreutzia muris DSM 29508(T).</title>
        <authorList>
            <person name="Stoll D.A."/>
            <person name="Danylec N."/>
            <person name="Huch M."/>
        </authorList>
    </citation>
    <scope>NUCLEOTIDE SEQUENCE [LARGE SCALE GENOMIC DNA]</scope>
    <source>
        <strain evidence="2 3">DSM 29508</strain>
    </source>
</reference>
<keyword evidence="3" id="KW-1185">Reference proteome</keyword>
<sequence>MISQLTVFLANEKGRLAAACRTLADADINLAALFIADTADFGIVRIFCDRPNRAAAVLAEAGFRASITPVIAVSVADEPGALARLLGFCHEASMNVEYGYCFSVAGGTAVDVLKIEGEGAEEALAAAGFKILAPEEVYVVDED</sequence>
<dbReference type="InterPro" id="IPR002912">
    <property type="entry name" value="ACT_dom"/>
</dbReference>
<dbReference type="EMBL" id="WAJS01000026">
    <property type="protein sequence ID" value="KAB1643863.1"/>
    <property type="molecule type" value="Genomic_DNA"/>
</dbReference>
<dbReference type="RefSeq" id="WP_135969858.1">
    <property type="nucleotide sequence ID" value="NZ_JANJZI010000001.1"/>
</dbReference>
<proteinExistence type="predicted"/>
<evidence type="ECO:0000313" key="2">
    <source>
        <dbReference type="EMBL" id="KAB1643863.1"/>
    </source>
</evidence>
<dbReference type="PANTHER" id="PTHR40099">
    <property type="entry name" value="ACETOLACTATE SYNTHASE, SMALL SUBUNIT"/>
    <property type="match status" value="1"/>
</dbReference>
<evidence type="ECO:0000313" key="3">
    <source>
        <dbReference type="Proteomes" id="UP000479639"/>
    </source>
</evidence>
<protein>
    <submittedName>
        <fullName evidence="2">Amino acid-binding protein</fullName>
    </submittedName>
</protein>
<dbReference type="Gene3D" id="3.30.2130.10">
    <property type="entry name" value="VC0802-like"/>
    <property type="match status" value="1"/>
</dbReference>
<dbReference type="AlphaFoldDB" id="A0A7C8FWF2"/>
<comment type="caution">
    <text evidence="2">The sequence shown here is derived from an EMBL/GenBank/DDBJ whole genome shotgun (WGS) entry which is preliminary data.</text>
</comment>
<dbReference type="InterPro" id="IPR045865">
    <property type="entry name" value="ACT-like_dom_sf"/>
</dbReference>
<name>A0A7C8FWF2_9ACTN</name>
<dbReference type="SUPFAM" id="SSF55021">
    <property type="entry name" value="ACT-like"/>
    <property type="match status" value="2"/>
</dbReference>
<accession>A0A7C8FWF2</accession>
<dbReference type="Pfam" id="PF19571">
    <property type="entry name" value="ACT_8"/>
    <property type="match status" value="1"/>
</dbReference>
<gene>
    <name evidence="2" type="ORF">F8D48_08610</name>
</gene>
<organism evidence="2 3">
    <name type="scientific">Adlercreutzia muris</name>
    <dbReference type="NCBI Taxonomy" id="1796610"/>
    <lineage>
        <taxon>Bacteria</taxon>
        <taxon>Bacillati</taxon>
        <taxon>Actinomycetota</taxon>
        <taxon>Coriobacteriia</taxon>
        <taxon>Eggerthellales</taxon>
        <taxon>Eggerthellaceae</taxon>
        <taxon>Adlercreutzia</taxon>
    </lineage>
</organism>
<dbReference type="InterPro" id="IPR045739">
    <property type="entry name" value="ACT_dom_pair"/>
</dbReference>
<dbReference type="Proteomes" id="UP000479639">
    <property type="component" value="Unassembled WGS sequence"/>
</dbReference>
<evidence type="ECO:0000259" key="1">
    <source>
        <dbReference type="PROSITE" id="PS51671"/>
    </source>
</evidence>
<dbReference type="PROSITE" id="PS51671">
    <property type="entry name" value="ACT"/>
    <property type="match status" value="1"/>
</dbReference>
<feature type="domain" description="ACT" evidence="1">
    <location>
        <begin position="70"/>
        <end position="143"/>
    </location>
</feature>
<dbReference type="PANTHER" id="PTHR40099:SF1">
    <property type="entry name" value="ACETOLACTATE SYNTHASE, SMALL SUBUNIT"/>
    <property type="match status" value="1"/>
</dbReference>